<dbReference type="PANTHER" id="PTHR31636">
    <property type="entry name" value="OSJNBA0084A10.13 PROTEIN-RELATED"/>
    <property type="match status" value="1"/>
</dbReference>
<name>A0AAD5Z6C7_9POAL</name>
<evidence type="ECO:0000256" key="3">
    <source>
        <dbReference type="PROSITE-ProRule" id="PRU01191"/>
    </source>
</evidence>
<organism evidence="6 7">
    <name type="scientific">Rhynchospora tenuis</name>
    <dbReference type="NCBI Taxonomy" id="198213"/>
    <lineage>
        <taxon>Eukaryota</taxon>
        <taxon>Viridiplantae</taxon>
        <taxon>Streptophyta</taxon>
        <taxon>Embryophyta</taxon>
        <taxon>Tracheophyta</taxon>
        <taxon>Spermatophyta</taxon>
        <taxon>Magnoliopsida</taxon>
        <taxon>Liliopsida</taxon>
        <taxon>Poales</taxon>
        <taxon>Cyperaceae</taxon>
        <taxon>Cyperoideae</taxon>
        <taxon>Rhynchosporeae</taxon>
        <taxon>Rhynchospora</taxon>
    </lineage>
</organism>
<proteinExistence type="inferred from homology"/>
<protein>
    <recommendedName>
        <fullName evidence="8">Scarecrow-like protein 9</fullName>
    </recommendedName>
</protein>
<keyword evidence="7" id="KW-1185">Reference proteome</keyword>
<evidence type="ECO:0008006" key="8">
    <source>
        <dbReference type="Google" id="ProtNLM"/>
    </source>
</evidence>
<dbReference type="Pfam" id="PF03514">
    <property type="entry name" value="GRAS"/>
    <property type="match status" value="1"/>
</dbReference>
<feature type="compositionally biased region" description="Basic and acidic residues" evidence="5">
    <location>
        <begin position="200"/>
        <end position="222"/>
    </location>
</feature>
<comment type="caution">
    <text evidence="6">The sequence shown here is derived from an EMBL/GenBank/DDBJ whole genome shotgun (WGS) entry which is preliminary data.</text>
</comment>
<feature type="coiled-coil region" evidence="4">
    <location>
        <begin position="262"/>
        <end position="289"/>
    </location>
</feature>
<keyword evidence="2" id="KW-0804">Transcription</keyword>
<accession>A0AAD5Z6C7</accession>
<dbReference type="Proteomes" id="UP001210211">
    <property type="component" value="Unassembled WGS sequence"/>
</dbReference>
<feature type="region of interest" description="SAW" evidence="3">
    <location>
        <begin position="593"/>
        <end position="668"/>
    </location>
</feature>
<comment type="similarity">
    <text evidence="3">Belongs to the GRAS family.</text>
</comment>
<keyword evidence="4" id="KW-0175">Coiled coil</keyword>
<keyword evidence="1" id="KW-0805">Transcription regulation</keyword>
<gene>
    <name evidence="6" type="ORF">LUZ61_016881</name>
</gene>
<evidence type="ECO:0000256" key="4">
    <source>
        <dbReference type="SAM" id="Coils"/>
    </source>
</evidence>
<feature type="region of interest" description="Leucine repeat I (LRI)" evidence="3">
    <location>
        <begin position="295"/>
        <end position="355"/>
    </location>
</feature>
<evidence type="ECO:0000256" key="2">
    <source>
        <dbReference type="ARBA" id="ARBA00023163"/>
    </source>
</evidence>
<evidence type="ECO:0000256" key="1">
    <source>
        <dbReference type="ARBA" id="ARBA00023015"/>
    </source>
</evidence>
<dbReference type="PROSITE" id="PS50985">
    <property type="entry name" value="GRAS"/>
    <property type="match status" value="1"/>
</dbReference>
<reference evidence="6 7" key="1">
    <citation type="journal article" date="2022" name="Cell">
        <title>Repeat-based holocentromeres influence genome architecture and karyotype evolution.</title>
        <authorList>
            <person name="Hofstatter P.G."/>
            <person name="Thangavel G."/>
            <person name="Lux T."/>
            <person name="Neumann P."/>
            <person name="Vondrak T."/>
            <person name="Novak P."/>
            <person name="Zhang M."/>
            <person name="Costa L."/>
            <person name="Castellani M."/>
            <person name="Scott A."/>
            <person name="Toegelov H."/>
            <person name="Fuchs J."/>
            <person name="Mata-Sucre Y."/>
            <person name="Dias Y."/>
            <person name="Vanzela A.L.L."/>
            <person name="Huettel B."/>
            <person name="Almeida C.C.S."/>
            <person name="Simkova H."/>
            <person name="Souza G."/>
            <person name="Pedrosa-Harand A."/>
            <person name="Macas J."/>
            <person name="Mayer K.F.X."/>
            <person name="Houben A."/>
            <person name="Marques A."/>
        </authorList>
    </citation>
    <scope>NUCLEOTIDE SEQUENCE [LARGE SCALE GENOMIC DNA]</scope>
    <source>
        <strain evidence="6">RhyTen1mFocal</strain>
    </source>
</reference>
<feature type="region of interest" description="VHIID" evidence="3">
    <location>
        <begin position="374"/>
        <end position="439"/>
    </location>
</feature>
<evidence type="ECO:0000313" key="7">
    <source>
        <dbReference type="Proteomes" id="UP001210211"/>
    </source>
</evidence>
<feature type="region of interest" description="Disordered" evidence="5">
    <location>
        <begin position="185"/>
        <end position="222"/>
    </location>
</feature>
<feature type="region of interest" description="Leucine repeat II (LRII)" evidence="3">
    <location>
        <begin position="455"/>
        <end position="487"/>
    </location>
</feature>
<evidence type="ECO:0000256" key="5">
    <source>
        <dbReference type="SAM" id="MobiDB-lite"/>
    </source>
</evidence>
<dbReference type="AlphaFoldDB" id="A0AAD5Z6C7"/>
<evidence type="ECO:0000313" key="6">
    <source>
        <dbReference type="EMBL" id="KAJ3687717.1"/>
    </source>
</evidence>
<comment type="caution">
    <text evidence="3">Lacks conserved residue(s) required for the propagation of feature annotation.</text>
</comment>
<sequence>MEESQCLNGDASTTPNTFHTRNSCCSFELNPPQVDSKSYREFPDLTSNAVLNYISQMLLEEALDVKAINYQDEMTLQTTEKSFYDILGQNCPSSFEGSLLDGTQNQQSCIVCDSAKQNNAIICRPFHAHDGPSWEHPLSFDLTSTLPLETPSIWQSPEGFEESINFLPNFDKLFVDLDPDQHRVIQKTQDGSPSSSSSTKKKESSYDPRTKKKPNDSENDLLDGRCQKQLAVYSDAPDESEISDTVLLLFGPKSTEEVRTIHKILQKEIRDEQNEAKASERSMKEDNNHISKDSVDLSSLLVSCSEAVFTNSRQTAIELMKKIRECSSPTGDSFQRLAYYFIDGLEARLAGSGSEIYRRLVSKYPTLTDILKAYRLYIASCPYVRSSFYLANQTIYNIAKDATRVHIINYGIFHGFQWPSFFEHFSDLNSTPPTIRITVIEEPEPGFRPNKRVEAVGRRLAFYAKQYNVSFEYRGIASKWENVKLEDLSIGKEEKVIVCCLIKSSMLPDETTAICCARDTFLKTIRKIKPHAFIHGISNASYNSPFSLGRFRLALSHYTSWFDMLDSTLPRHNPERVLIEREMIIPDAINTIACEGLDRVDRPETYKQWQARHHRAALEQIPVDSMIIKNMKNFVRECYHKNFFVDEDDRWVLLGWKGRVLYAMSIWKPNEM</sequence>
<dbReference type="EMBL" id="JAMRDG010000002">
    <property type="protein sequence ID" value="KAJ3687717.1"/>
    <property type="molecule type" value="Genomic_DNA"/>
</dbReference>
<dbReference type="InterPro" id="IPR005202">
    <property type="entry name" value="TF_GRAS"/>
</dbReference>